<dbReference type="GO" id="GO:0004016">
    <property type="term" value="F:adenylate cyclase activity"/>
    <property type="evidence" value="ECO:0007669"/>
    <property type="project" value="UniProtKB-EC"/>
</dbReference>
<organism evidence="3">
    <name type="scientific">hydrothermal vent metagenome</name>
    <dbReference type="NCBI Taxonomy" id="652676"/>
    <lineage>
        <taxon>unclassified sequences</taxon>
        <taxon>metagenomes</taxon>
        <taxon>ecological metagenomes</taxon>
    </lineage>
</organism>
<feature type="domain" description="CHAD" evidence="2">
    <location>
        <begin position="7"/>
        <end position="296"/>
    </location>
</feature>
<gene>
    <name evidence="3" type="ORF">MNB_SV-10-1127</name>
</gene>
<dbReference type="InterPro" id="IPR007899">
    <property type="entry name" value="CHAD_dom"/>
</dbReference>
<reference evidence="3" key="1">
    <citation type="submission" date="2016-10" db="EMBL/GenBank/DDBJ databases">
        <authorList>
            <person name="de Groot N.N."/>
        </authorList>
    </citation>
    <scope>NUCLEOTIDE SEQUENCE</scope>
</reference>
<feature type="coiled-coil region" evidence="1">
    <location>
        <begin position="273"/>
        <end position="300"/>
    </location>
</feature>
<dbReference type="SMART" id="SM00880">
    <property type="entry name" value="CHAD"/>
    <property type="match status" value="1"/>
</dbReference>
<dbReference type="PANTHER" id="PTHR39339">
    <property type="entry name" value="SLR1444 PROTEIN"/>
    <property type="match status" value="1"/>
</dbReference>
<dbReference type="PROSITE" id="PS51708">
    <property type="entry name" value="CHAD"/>
    <property type="match status" value="1"/>
</dbReference>
<name>A0A1W1C5W1_9ZZZZ</name>
<dbReference type="InterPro" id="IPR038186">
    <property type="entry name" value="CHAD_dom_sf"/>
</dbReference>
<evidence type="ECO:0000256" key="1">
    <source>
        <dbReference type="SAM" id="Coils"/>
    </source>
</evidence>
<accession>A0A1W1C5W1</accession>
<dbReference type="Gene3D" id="1.40.20.10">
    <property type="entry name" value="CHAD domain"/>
    <property type="match status" value="1"/>
</dbReference>
<evidence type="ECO:0000313" key="3">
    <source>
        <dbReference type="EMBL" id="SFV61081.1"/>
    </source>
</evidence>
<evidence type="ECO:0000259" key="2">
    <source>
        <dbReference type="PROSITE" id="PS51708"/>
    </source>
</evidence>
<protein>
    <submittedName>
        <fullName evidence="3">Adenylate cyclase</fullName>
        <ecNumber evidence="3">4.6.1.1</ecNumber>
    </submittedName>
</protein>
<dbReference type="AlphaFoldDB" id="A0A1W1C5W1"/>
<keyword evidence="3" id="KW-0456">Lyase</keyword>
<proteinExistence type="predicted"/>
<sequence length="310" mass="37055">MKQIGQKEEAVPVLRAILKELLSDIYAYRERVLKEADNEVLHQFRISVRRSVVLMGEFSFLDGSGRLPKHRKALKTLIGISNTKRDLDVLYGRVCSLNSGPKESVEARLLLKERLEKMLQKEHRMIMEYLLSETCNGILYSWESYLSEKYVNTASEEGSTTLKKLSDRVIYGRFLKIKKQIKLLDRKRDSIEKKLHTLRISYKKLRYLLETFTFLYQKKKMQKCLKEMKKIQNVLGAYHDSYQQVILLAKLQQNEKDETLRSYIERILEPDLKRYQKKEIEKIKKQLKKFRRKEKRYKKLFNRNTGMFQK</sequence>
<dbReference type="EMBL" id="FPHL01000024">
    <property type="protein sequence ID" value="SFV61081.1"/>
    <property type="molecule type" value="Genomic_DNA"/>
</dbReference>
<dbReference type="Pfam" id="PF05235">
    <property type="entry name" value="CHAD"/>
    <property type="match status" value="1"/>
</dbReference>
<dbReference type="PANTHER" id="PTHR39339:SF1">
    <property type="entry name" value="CHAD DOMAIN-CONTAINING PROTEIN"/>
    <property type="match status" value="1"/>
</dbReference>
<keyword evidence="1" id="KW-0175">Coiled coil</keyword>
<dbReference type="EC" id="4.6.1.1" evidence="3"/>